<evidence type="ECO:0000313" key="3">
    <source>
        <dbReference type="Proteomes" id="UP000322454"/>
    </source>
</evidence>
<dbReference type="SUPFAM" id="SSF158791">
    <property type="entry name" value="MgtE N-terminal domain-like"/>
    <property type="match status" value="1"/>
</dbReference>
<gene>
    <name evidence="2" type="ORF">EVJ48_07950</name>
</gene>
<dbReference type="EMBL" id="SHMQ01000025">
    <property type="protein sequence ID" value="RZV38042.1"/>
    <property type="molecule type" value="Genomic_DNA"/>
</dbReference>
<evidence type="ECO:0000256" key="1">
    <source>
        <dbReference type="SAM" id="Coils"/>
    </source>
</evidence>
<dbReference type="AlphaFoldDB" id="A0A520XA69"/>
<organism evidence="2 3">
    <name type="scientific">Candidatus Acidulodesulfobacterium acidiphilum</name>
    <dbReference type="NCBI Taxonomy" id="2597224"/>
    <lineage>
        <taxon>Bacteria</taxon>
        <taxon>Deltaproteobacteria</taxon>
        <taxon>Candidatus Acidulodesulfobacterales</taxon>
        <taxon>Candidatus Acidulodesulfobacterium</taxon>
    </lineage>
</organism>
<sequence>MKKKVSLHNVLFIPFLIFAAVFLSYCYCCFSPVSAYASSVSAERQEIKVLKNQIKSEVEQLKKIESKIHHIKTAQQAKIKNLIPVYSSMSPRKAAAILPGIDKSVAIYILSHMTAKAASAIISRMPVKSAIFFTNAIAGK</sequence>
<protein>
    <recommendedName>
        <fullName evidence="4">Magnesium transporter MgtE intracellular domain-containing protein</fullName>
    </recommendedName>
</protein>
<evidence type="ECO:0000313" key="2">
    <source>
        <dbReference type="EMBL" id="RZV38042.1"/>
    </source>
</evidence>
<accession>A0A520XA69</accession>
<reference evidence="2 3" key="1">
    <citation type="submission" date="2019-01" db="EMBL/GenBank/DDBJ databases">
        <title>Insights into ecological role of a new deltaproteobacterial order Candidatus Sinidesulfobacterales (Sva0485) by metagenomics and metatranscriptomics.</title>
        <authorList>
            <person name="Tan S."/>
            <person name="Liu J."/>
            <person name="Fang Y."/>
            <person name="Hedlund B."/>
            <person name="Lian Z.-H."/>
            <person name="Huang L.-Y."/>
            <person name="Li J.-T."/>
            <person name="Huang L.-N."/>
            <person name="Li W.-J."/>
            <person name="Jiang H.-C."/>
            <person name="Dong H.-L."/>
            <person name="Shu W.-S."/>
        </authorList>
    </citation>
    <scope>NUCLEOTIDE SEQUENCE [LARGE SCALE GENOMIC DNA]</scope>
    <source>
        <strain evidence="2">AP4</strain>
    </source>
</reference>
<proteinExistence type="predicted"/>
<comment type="caution">
    <text evidence="2">The sequence shown here is derived from an EMBL/GenBank/DDBJ whole genome shotgun (WGS) entry which is preliminary data.</text>
</comment>
<dbReference type="Proteomes" id="UP000322454">
    <property type="component" value="Unassembled WGS sequence"/>
</dbReference>
<feature type="coiled-coil region" evidence="1">
    <location>
        <begin position="40"/>
        <end position="67"/>
    </location>
</feature>
<evidence type="ECO:0008006" key="4">
    <source>
        <dbReference type="Google" id="ProtNLM"/>
    </source>
</evidence>
<keyword evidence="1" id="KW-0175">Coiled coil</keyword>
<name>A0A520XA69_9DELT</name>